<dbReference type="InterPro" id="IPR012347">
    <property type="entry name" value="Ferritin-like"/>
</dbReference>
<evidence type="ECO:0000313" key="1">
    <source>
        <dbReference type="EMBL" id="UVC15258.1"/>
    </source>
</evidence>
<dbReference type="Pfam" id="PF05974">
    <property type="entry name" value="DUF892"/>
    <property type="match status" value="1"/>
</dbReference>
<proteinExistence type="predicted"/>
<keyword evidence="2" id="KW-1185">Reference proteome</keyword>
<reference evidence="1" key="1">
    <citation type="submission" date="2020-09" db="EMBL/GenBank/DDBJ databases">
        <title>Rhizobia associated with sainfoin plants.</title>
        <authorList>
            <person name="Asharfi S."/>
            <person name="Kuzmanovic N."/>
            <person name="Bunk B."/>
            <person name="Sproeer C."/>
            <person name="Becker M."/>
            <person name="Thuenen T."/>
        </authorList>
    </citation>
    <scope>NUCLEOTIDE SEQUENCE</scope>
    <source>
        <strain evidence="1">OM4</strain>
    </source>
</reference>
<sequence length="38" mass="4491">MTEPKERLVQWLRDAHAMEEQAETILSGQIERPERQSP</sequence>
<dbReference type="Proteomes" id="UP001058098">
    <property type="component" value="Chromosome"/>
</dbReference>
<gene>
    <name evidence="1" type="ORF">IHQ72_32740</name>
</gene>
<dbReference type="SUPFAM" id="SSF47240">
    <property type="entry name" value="Ferritin-like"/>
    <property type="match status" value="1"/>
</dbReference>
<evidence type="ECO:0000313" key="2">
    <source>
        <dbReference type="Proteomes" id="UP001058098"/>
    </source>
</evidence>
<dbReference type="Gene3D" id="1.20.1260.10">
    <property type="match status" value="1"/>
</dbReference>
<dbReference type="InterPro" id="IPR009078">
    <property type="entry name" value="Ferritin-like_SF"/>
</dbReference>
<name>A0ABY5QW55_9HYPH</name>
<protein>
    <submittedName>
        <fullName evidence="1">DUF892 family protein</fullName>
    </submittedName>
</protein>
<dbReference type="InterPro" id="IPR010287">
    <property type="entry name" value="DUF892_YciF-like"/>
</dbReference>
<accession>A0ABY5QW55</accession>
<dbReference type="EMBL" id="CP062229">
    <property type="protein sequence ID" value="UVC15258.1"/>
    <property type="molecule type" value="Genomic_DNA"/>
</dbReference>
<organism evidence="1 2">
    <name type="scientific">Mesorhizobium onobrychidis</name>
    <dbReference type="NCBI Taxonomy" id="2775404"/>
    <lineage>
        <taxon>Bacteria</taxon>
        <taxon>Pseudomonadati</taxon>
        <taxon>Pseudomonadota</taxon>
        <taxon>Alphaproteobacteria</taxon>
        <taxon>Hyphomicrobiales</taxon>
        <taxon>Phyllobacteriaceae</taxon>
        <taxon>Mesorhizobium</taxon>
    </lineage>
</organism>